<protein>
    <recommendedName>
        <fullName evidence="16">Adenosylcobinamide kinase</fullName>
        <ecNumber evidence="8">2.7.1.156</ecNumber>
        <ecNumber evidence="9">2.7.7.62</ecNumber>
    </recommendedName>
    <alternativeName>
        <fullName evidence="17">Adenosylcobinamide-phosphate guanylyltransferase</fullName>
    </alternativeName>
</protein>
<dbReference type="CDD" id="cd00544">
    <property type="entry name" value="CobU"/>
    <property type="match status" value="1"/>
</dbReference>
<evidence type="ECO:0000256" key="18">
    <source>
        <dbReference type="PIRSR" id="PIRSR006135-1"/>
    </source>
</evidence>
<name>A0A4V2V0D5_9FIRM</name>
<evidence type="ECO:0000256" key="9">
    <source>
        <dbReference type="ARBA" id="ARBA00012523"/>
    </source>
</evidence>
<dbReference type="GO" id="GO:0005525">
    <property type="term" value="F:GTP binding"/>
    <property type="evidence" value="ECO:0007669"/>
    <property type="project" value="UniProtKB-KW"/>
</dbReference>
<comment type="pathway">
    <text evidence="5">Cofactor biosynthesis; adenosylcobalamin biosynthesis; adenosylcobalamin from cob(II)yrinate a,c-diamide: step 6/7.</text>
</comment>
<evidence type="ECO:0000256" key="15">
    <source>
        <dbReference type="ARBA" id="ARBA00023134"/>
    </source>
</evidence>
<keyword evidence="20" id="KW-0548">Nucleotidyltransferase</keyword>
<evidence type="ECO:0000256" key="3">
    <source>
        <dbReference type="ARBA" id="ARBA00001522"/>
    </source>
</evidence>
<keyword evidence="14" id="KW-0067">ATP-binding</keyword>
<dbReference type="InterPro" id="IPR027417">
    <property type="entry name" value="P-loop_NTPase"/>
</dbReference>
<accession>A0A4V2V0D5</accession>
<dbReference type="InterPro" id="IPR003203">
    <property type="entry name" value="CobU/CobP"/>
</dbReference>
<dbReference type="Proteomes" id="UP000294902">
    <property type="component" value="Unassembled WGS sequence"/>
</dbReference>
<dbReference type="GO" id="GO:0043752">
    <property type="term" value="F:adenosylcobinamide kinase activity"/>
    <property type="evidence" value="ECO:0007669"/>
    <property type="project" value="UniProtKB-EC"/>
</dbReference>
<keyword evidence="11 20" id="KW-0808">Transferase</keyword>
<dbReference type="RefSeq" id="WP_243115073.1">
    <property type="nucleotide sequence ID" value="NZ_SMAL01000003.1"/>
</dbReference>
<keyword evidence="13 20" id="KW-0418">Kinase</keyword>
<comment type="similarity">
    <text evidence="7">Belongs to the CobU/CobP family.</text>
</comment>
<evidence type="ECO:0000256" key="7">
    <source>
        <dbReference type="ARBA" id="ARBA00007490"/>
    </source>
</evidence>
<dbReference type="PANTHER" id="PTHR34848:SF1">
    <property type="entry name" value="BIFUNCTIONAL ADENOSYLCOBALAMIN BIOSYNTHESIS PROTEIN COBU"/>
    <property type="match status" value="1"/>
</dbReference>
<evidence type="ECO:0000256" key="10">
    <source>
        <dbReference type="ARBA" id="ARBA00022573"/>
    </source>
</evidence>
<dbReference type="SUPFAM" id="SSF52540">
    <property type="entry name" value="P-loop containing nucleoside triphosphate hydrolases"/>
    <property type="match status" value="1"/>
</dbReference>
<evidence type="ECO:0000256" key="12">
    <source>
        <dbReference type="ARBA" id="ARBA00022741"/>
    </source>
</evidence>
<dbReference type="Pfam" id="PF02283">
    <property type="entry name" value="CobU"/>
    <property type="match status" value="1"/>
</dbReference>
<comment type="catalytic activity">
    <reaction evidence="3">
        <text>adenosylcob(III)inamide + GTP = adenosylcob(III)inamide phosphate + GDP + H(+)</text>
        <dbReference type="Rhea" id="RHEA:15765"/>
        <dbReference type="ChEBI" id="CHEBI:2480"/>
        <dbReference type="ChEBI" id="CHEBI:15378"/>
        <dbReference type="ChEBI" id="CHEBI:37565"/>
        <dbReference type="ChEBI" id="CHEBI:58189"/>
        <dbReference type="ChEBI" id="CHEBI:58502"/>
        <dbReference type="EC" id="2.7.1.156"/>
    </reaction>
</comment>
<keyword evidence="15 19" id="KW-0342">GTP-binding</keyword>
<dbReference type="EC" id="2.7.1.156" evidence="8"/>
<comment type="caution">
    <text evidence="20">The sequence shown here is derived from an EMBL/GenBank/DDBJ whole genome shotgun (WGS) entry which is preliminary data.</text>
</comment>
<evidence type="ECO:0000256" key="11">
    <source>
        <dbReference type="ARBA" id="ARBA00022679"/>
    </source>
</evidence>
<dbReference type="PIRSF" id="PIRSF006135">
    <property type="entry name" value="CobU"/>
    <property type="match status" value="1"/>
</dbReference>
<evidence type="ECO:0000256" key="17">
    <source>
        <dbReference type="ARBA" id="ARBA00030571"/>
    </source>
</evidence>
<evidence type="ECO:0000256" key="13">
    <source>
        <dbReference type="ARBA" id="ARBA00022777"/>
    </source>
</evidence>
<evidence type="ECO:0000256" key="14">
    <source>
        <dbReference type="ARBA" id="ARBA00022840"/>
    </source>
</evidence>
<dbReference type="NCBIfam" id="NF004469">
    <property type="entry name" value="PRK05800.1"/>
    <property type="match status" value="1"/>
</dbReference>
<gene>
    <name evidence="20" type="ORF">EDC18_103225</name>
</gene>
<comment type="catalytic activity">
    <reaction evidence="1">
        <text>adenosylcob(III)inamide + ATP = adenosylcob(III)inamide phosphate + ADP + H(+)</text>
        <dbReference type="Rhea" id="RHEA:15769"/>
        <dbReference type="ChEBI" id="CHEBI:2480"/>
        <dbReference type="ChEBI" id="CHEBI:15378"/>
        <dbReference type="ChEBI" id="CHEBI:30616"/>
        <dbReference type="ChEBI" id="CHEBI:58502"/>
        <dbReference type="ChEBI" id="CHEBI:456216"/>
        <dbReference type="EC" id="2.7.1.156"/>
    </reaction>
</comment>
<evidence type="ECO:0000256" key="16">
    <source>
        <dbReference type="ARBA" id="ARBA00029570"/>
    </source>
</evidence>
<dbReference type="GO" id="GO:0009236">
    <property type="term" value="P:cobalamin biosynthetic process"/>
    <property type="evidence" value="ECO:0007669"/>
    <property type="project" value="UniProtKB-UniPathway"/>
</dbReference>
<keyword evidence="12 19" id="KW-0547">Nucleotide-binding</keyword>
<dbReference type="UniPathway" id="UPA00148">
    <property type="reaction ID" value="UER00236"/>
</dbReference>
<dbReference type="AlphaFoldDB" id="A0A4V2V0D5"/>
<evidence type="ECO:0000256" key="4">
    <source>
        <dbReference type="ARBA" id="ARBA00003889"/>
    </source>
</evidence>
<feature type="binding site" evidence="19">
    <location>
        <begin position="8"/>
        <end position="15"/>
    </location>
    <ligand>
        <name>GTP</name>
        <dbReference type="ChEBI" id="CHEBI:37565"/>
    </ligand>
</feature>
<evidence type="ECO:0000313" key="20">
    <source>
        <dbReference type="EMBL" id="TCT15520.1"/>
    </source>
</evidence>
<reference evidence="20 21" key="1">
    <citation type="submission" date="2019-03" db="EMBL/GenBank/DDBJ databases">
        <title>Genomic Encyclopedia of Type Strains, Phase IV (KMG-IV): sequencing the most valuable type-strain genomes for metagenomic binning, comparative biology and taxonomic classification.</title>
        <authorList>
            <person name="Goeker M."/>
        </authorList>
    </citation>
    <scope>NUCLEOTIDE SEQUENCE [LARGE SCALE GENOMIC DNA]</scope>
    <source>
        <strain evidence="20 21">DSM 24629</strain>
    </source>
</reference>
<dbReference type="EC" id="2.7.7.62" evidence="9"/>
<dbReference type="EMBL" id="SMAL01000003">
    <property type="protein sequence ID" value="TCT15520.1"/>
    <property type="molecule type" value="Genomic_DNA"/>
</dbReference>
<comment type="pathway">
    <text evidence="6">Cofactor biosynthesis; adenosylcobalamin biosynthesis; adenosylcobalamin from cob(II)yrinate a,c-diamide: step 5/7.</text>
</comment>
<comment type="function">
    <text evidence="4">Catalyzes ATP-dependent phosphorylation of adenosylcobinamide and addition of GMP to adenosylcobinamide phosphate.</text>
</comment>
<proteinExistence type="inferred from homology"/>
<evidence type="ECO:0000313" key="21">
    <source>
        <dbReference type="Proteomes" id="UP000294902"/>
    </source>
</evidence>
<sequence>MSLIMITGGARSGKSTFAEEKVLEIGRQISYIATAKVTDKDMEDRIEKHKHSRPSEWHTFEMYNNFQEIKSHKAFEKTDTFLLDCITIMVTNIMFDETIDYDTCSSEAISEVEKKIFVEIDQLINTMKENQKQLVAVTNEVGFGIVPAYRLGSIFRDIAGRVNQYLAKQADEVYLVVSAIPMKIK</sequence>
<feature type="binding site" evidence="19">
    <location>
        <position position="61"/>
    </location>
    <ligand>
        <name>GTP</name>
        <dbReference type="ChEBI" id="CHEBI:37565"/>
    </ligand>
</feature>
<evidence type="ECO:0000256" key="2">
    <source>
        <dbReference type="ARBA" id="ARBA00000711"/>
    </source>
</evidence>
<dbReference type="GO" id="GO:0005524">
    <property type="term" value="F:ATP binding"/>
    <property type="evidence" value="ECO:0007669"/>
    <property type="project" value="UniProtKB-KW"/>
</dbReference>
<keyword evidence="10" id="KW-0169">Cobalamin biosynthesis</keyword>
<feature type="binding site" evidence="19">
    <location>
        <position position="84"/>
    </location>
    <ligand>
        <name>GTP</name>
        <dbReference type="ChEBI" id="CHEBI:37565"/>
    </ligand>
</feature>
<feature type="binding site" evidence="19">
    <location>
        <begin position="50"/>
        <end position="53"/>
    </location>
    <ligand>
        <name>GTP</name>
        <dbReference type="ChEBI" id="CHEBI:37565"/>
    </ligand>
</feature>
<evidence type="ECO:0000256" key="6">
    <source>
        <dbReference type="ARBA" id="ARBA00005159"/>
    </source>
</evidence>
<evidence type="ECO:0000256" key="1">
    <source>
        <dbReference type="ARBA" id="ARBA00000312"/>
    </source>
</evidence>
<dbReference type="Gene3D" id="3.40.50.300">
    <property type="entry name" value="P-loop containing nucleotide triphosphate hydrolases"/>
    <property type="match status" value="1"/>
</dbReference>
<evidence type="ECO:0000256" key="5">
    <source>
        <dbReference type="ARBA" id="ARBA00004692"/>
    </source>
</evidence>
<organism evidence="20 21">
    <name type="scientific">Natranaerovirga pectinivora</name>
    <dbReference type="NCBI Taxonomy" id="682400"/>
    <lineage>
        <taxon>Bacteria</taxon>
        <taxon>Bacillati</taxon>
        <taxon>Bacillota</taxon>
        <taxon>Clostridia</taxon>
        <taxon>Lachnospirales</taxon>
        <taxon>Natranaerovirgaceae</taxon>
        <taxon>Natranaerovirga</taxon>
    </lineage>
</organism>
<keyword evidence="21" id="KW-1185">Reference proteome</keyword>
<dbReference type="PANTHER" id="PTHR34848">
    <property type="match status" value="1"/>
</dbReference>
<evidence type="ECO:0000256" key="8">
    <source>
        <dbReference type="ARBA" id="ARBA00012016"/>
    </source>
</evidence>
<feature type="active site" description="GMP-histidine intermediate" evidence="18">
    <location>
        <position position="49"/>
    </location>
</feature>
<comment type="catalytic activity">
    <reaction evidence="2">
        <text>adenosylcob(III)inamide phosphate + GTP + H(+) = adenosylcob(III)inamide-GDP + diphosphate</text>
        <dbReference type="Rhea" id="RHEA:22712"/>
        <dbReference type="ChEBI" id="CHEBI:15378"/>
        <dbReference type="ChEBI" id="CHEBI:33019"/>
        <dbReference type="ChEBI" id="CHEBI:37565"/>
        <dbReference type="ChEBI" id="CHEBI:58502"/>
        <dbReference type="ChEBI" id="CHEBI:60487"/>
        <dbReference type="EC" id="2.7.7.62"/>
    </reaction>
</comment>
<dbReference type="GO" id="GO:0008820">
    <property type="term" value="F:cobinamide phosphate guanylyltransferase activity"/>
    <property type="evidence" value="ECO:0007669"/>
    <property type="project" value="UniProtKB-EC"/>
</dbReference>
<evidence type="ECO:0000256" key="19">
    <source>
        <dbReference type="PIRSR" id="PIRSR006135-2"/>
    </source>
</evidence>
<feature type="binding site" evidence="19">
    <location>
        <begin position="33"/>
        <end position="35"/>
    </location>
    <ligand>
        <name>GTP</name>
        <dbReference type="ChEBI" id="CHEBI:37565"/>
    </ligand>
</feature>